<organism evidence="2 3">
    <name type="scientific">Diploptera punctata</name>
    <name type="common">Pacific beetle cockroach</name>
    <dbReference type="NCBI Taxonomy" id="6984"/>
    <lineage>
        <taxon>Eukaryota</taxon>
        <taxon>Metazoa</taxon>
        <taxon>Ecdysozoa</taxon>
        <taxon>Arthropoda</taxon>
        <taxon>Hexapoda</taxon>
        <taxon>Insecta</taxon>
        <taxon>Pterygota</taxon>
        <taxon>Neoptera</taxon>
        <taxon>Polyneoptera</taxon>
        <taxon>Dictyoptera</taxon>
        <taxon>Blattodea</taxon>
        <taxon>Blaberoidea</taxon>
        <taxon>Blaberidae</taxon>
        <taxon>Diplopterinae</taxon>
        <taxon>Diploptera</taxon>
    </lineage>
</organism>
<evidence type="ECO:0000313" key="2">
    <source>
        <dbReference type="EMBL" id="KAJ9587096.1"/>
    </source>
</evidence>
<sequence>VPARIVSTASWVFLNLNNPILTATASPSGRDEHHADENRDLNGHPEDEIKRQRTQYNGDQLYSNLWSSKWSIKDEHKLLSELGSGAANGGSPYYDAQTGFPTVTTTSDLYESISTMTQAQSAPVYTPPIGTSLAAGPGTLTPLAPITLQEMKLDPTMAAYQQEQVAIVCSRSQQIYAYRQCVCEEARHGRPRVSAETVQKAQIASDRPNASTRRLKMDSEFRDTLYELVVDPNHEIIS</sequence>
<evidence type="ECO:0000313" key="3">
    <source>
        <dbReference type="Proteomes" id="UP001233999"/>
    </source>
</evidence>
<proteinExistence type="predicted"/>
<feature type="compositionally biased region" description="Basic and acidic residues" evidence="1">
    <location>
        <begin position="29"/>
        <end position="47"/>
    </location>
</feature>
<reference evidence="2" key="1">
    <citation type="journal article" date="2023" name="IScience">
        <title>Live-bearing cockroach genome reveals convergent evolutionary mechanisms linked to viviparity in insects and beyond.</title>
        <authorList>
            <person name="Fouks B."/>
            <person name="Harrison M.C."/>
            <person name="Mikhailova A.A."/>
            <person name="Marchal E."/>
            <person name="English S."/>
            <person name="Carruthers M."/>
            <person name="Jennings E.C."/>
            <person name="Chiamaka E.L."/>
            <person name="Frigard R.A."/>
            <person name="Pippel M."/>
            <person name="Attardo G.M."/>
            <person name="Benoit J.B."/>
            <person name="Bornberg-Bauer E."/>
            <person name="Tobe S.S."/>
        </authorList>
    </citation>
    <scope>NUCLEOTIDE SEQUENCE</scope>
    <source>
        <strain evidence="2">Stay&amp;Tobe</strain>
    </source>
</reference>
<dbReference type="Proteomes" id="UP001233999">
    <property type="component" value="Unassembled WGS sequence"/>
</dbReference>
<dbReference type="EMBL" id="JASPKZ010006660">
    <property type="protein sequence ID" value="KAJ9587096.1"/>
    <property type="molecule type" value="Genomic_DNA"/>
</dbReference>
<name>A0AAD8EEG9_DIPPU</name>
<feature type="non-terminal residue" evidence="2">
    <location>
        <position position="1"/>
    </location>
</feature>
<feature type="non-terminal residue" evidence="2">
    <location>
        <position position="238"/>
    </location>
</feature>
<gene>
    <name evidence="2" type="ORF">L9F63_028332</name>
</gene>
<feature type="region of interest" description="Disordered" evidence="1">
    <location>
        <begin position="23"/>
        <end position="47"/>
    </location>
</feature>
<dbReference type="AlphaFoldDB" id="A0AAD8EEG9"/>
<keyword evidence="3" id="KW-1185">Reference proteome</keyword>
<evidence type="ECO:0000256" key="1">
    <source>
        <dbReference type="SAM" id="MobiDB-lite"/>
    </source>
</evidence>
<reference evidence="2" key="2">
    <citation type="submission" date="2023-05" db="EMBL/GenBank/DDBJ databases">
        <authorList>
            <person name="Fouks B."/>
        </authorList>
    </citation>
    <scope>NUCLEOTIDE SEQUENCE</scope>
    <source>
        <strain evidence="2">Stay&amp;Tobe</strain>
        <tissue evidence="2">Testes</tissue>
    </source>
</reference>
<accession>A0AAD8EEG9</accession>
<comment type="caution">
    <text evidence="2">The sequence shown here is derived from an EMBL/GenBank/DDBJ whole genome shotgun (WGS) entry which is preliminary data.</text>
</comment>
<protein>
    <submittedName>
        <fullName evidence="2">Uncharacterized protein</fullName>
    </submittedName>
</protein>